<organism evidence="2 3">
    <name type="scientific">Pseudonocardia xishanensis</name>
    <dbReference type="NCBI Taxonomy" id="630995"/>
    <lineage>
        <taxon>Bacteria</taxon>
        <taxon>Bacillati</taxon>
        <taxon>Actinomycetota</taxon>
        <taxon>Actinomycetes</taxon>
        <taxon>Pseudonocardiales</taxon>
        <taxon>Pseudonocardiaceae</taxon>
        <taxon>Pseudonocardia</taxon>
    </lineage>
</organism>
<name>A0ABP8RFL7_9PSEU</name>
<evidence type="ECO:0000313" key="3">
    <source>
        <dbReference type="Proteomes" id="UP001501598"/>
    </source>
</evidence>
<dbReference type="RefSeq" id="WP_345412296.1">
    <property type="nucleotide sequence ID" value="NZ_BAABGT010000011.1"/>
</dbReference>
<comment type="caution">
    <text evidence="2">The sequence shown here is derived from an EMBL/GenBank/DDBJ whole genome shotgun (WGS) entry which is preliminary data.</text>
</comment>
<protein>
    <submittedName>
        <fullName evidence="2">VOC family protein</fullName>
    </submittedName>
</protein>
<dbReference type="Gene3D" id="3.10.180.10">
    <property type="entry name" value="2,3-Dihydroxybiphenyl 1,2-Dioxygenase, domain 1"/>
    <property type="match status" value="1"/>
</dbReference>
<dbReference type="SUPFAM" id="SSF54593">
    <property type="entry name" value="Glyoxalase/Bleomycin resistance protein/Dihydroxybiphenyl dioxygenase"/>
    <property type="match status" value="1"/>
</dbReference>
<dbReference type="Pfam" id="PF00903">
    <property type="entry name" value="Glyoxalase"/>
    <property type="match status" value="1"/>
</dbReference>
<accession>A0ABP8RFL7</accession>
<dbReference type="PROSITE" id="PS51819">
    <property type="entry name" value="VOC"/>
    <property type="match status" value="1"/>
</dbReference>
<proteinExistence type="predicted"/>
<dbReference type="InterPro" id="IPR029068">
    <property type="entry name" value="Glyas_Bleomycin-R_OHBP_Dase"/>
</dbReference>
<dbReference type="CDD" id="cd06587">
    <property type="entry name" value="VOC"/>
    <property type="match status" value="1"/>
</dbReference>
<dbReference type="InterPro" id="IPR037523">
    <property type="entry name" value="VOC_core"/>
</dbReference>
<dbReference type="Proteomes" id="UP001501598">
    <property type="component" value="Unassembled WGS sequence"/>
</dbReference>
<reference evidence="3" key="1">
    <citation type="journal article" date="2019" name="Int. J. Syst. Evol. Microbiol.">
        <title>The Global Catalogue of Microorganisms (GCM) 10K type strain sequencing project: providing services to taxonomists for standard genome sequencing and annotation.</title>
        <authorList>
            <consortium name="The Broad Institute Genomics Platform"/>
            <consortium name="The Broad Institute Genome Sequencing Center for Infectious Disease"/>
            <person name="Wu L."/>
            <person name="Ma J."/>
        </authorList>
    </citation>
    <scope>NUCLEOTIDE SEQUENCE [LARGE SCALE GENOMIC DNA]</scope>
    <source>
        <strain evidence="3">JCM 17906</strain>
    </source>
</reference>
<gene>
    <name evidence="2" type="ORF">GCM10023175_05450</name>
</gene>
<evidence type="ECO:0000259" key="1">
    <source>
        <dbReference type="PROSITE" id="PS51819"/>
    </source>
</evidence>
<dbReference type="InterPro" id="IPR004360">
    <property type="entry name" value="Glyas_Fos-R_dOase_dom"/>
</dbReference>
<keyword evidence="3" id="KW-1185">Reference proteome</keyword>
<sequence length="148" mass="15876">MPELVRLRGVKLPVANLPRSLEFYREVFGFAPWLEFPDSDGVVRGVAGDLPGCEGGLALRETPEAHSQPGLELLLGVADRAAIEEWTAHLDAAGVAHSPVIDASVGWLVVLHDPDGHEIHLYTEAEHGIDQTGRAGYGRRVPSGNVVS</sequence>
<feature type="domain" description="VOC" evidence="1">
    <location>
        <begin position="6"/>
        <end position="124"/>
    </location>
</feature>
<dbReference type="EMBL" id="BAABGT010000011">
    <property type="protein sequence ID" value="GAA4537246.1"/>
    <property type="molecule type" value="Genomic_DNA"/>
</dbReference>
<evidence type="ECO:0000313" key="2">
    <source>
        <dbReference type="EMBL" id="GAA4537246.1"/>
    </source>
</evidence>